<dbReference type="AlphaFoldDB" id="A0A9Q0DBV5"/>
<proteinExistence type="predicted"/>
<organism evidence="1 2">
    <name type="scientific">Muraenolepis orangiensis</name>
    <name type="common">Patagonian moray cod</name>
    <dbReference type="NCBI Taxonomy" id="630683"/>
    <lineage>
        <taxon>Eukaryota</taxon>
        <taxon>Metazoa</taxon>
        <taxon>Chordata</taxon>
        <taxon>Craniata</taxon>
        <taxon>Vertebrata</taxon>
        <taxon>Euteleostomi</taxon>
        <taxon>Actinopterygii</taxon>
        <taxon>Neopterygii</taxon>
        <taxon>Teleostei</taxon>
        <taxon>Neoteleostei</taxon>
        <taxon>Acanthomorphata</taxon>
        <taxon>Zeiogadaria</taxon>
        <taxon>Gadariae</taxon>
        <taxon>Gadiformes</taxon>
        <taxon>Muraenolepidoidei</taxon>
        <taxon>Muraenolepididae</taxon>
        <taxon>Muraenolepis</taxon>
    </lineage>
</organism>
<reference evidence="1" key="1">
    <citation type="submission" date="2022-07" db="EMBL/GenBank/DDBJ databases">
        <title>Chromosome-level genome of Muraenolepis orangiensis.</title>
        <authorList>
            <person name="Kim J."/>
        </authorList>
    </citation>
    <scope>NUCLEOTIDE SEQUENCE</scope>
    <source>
        <strain evidence="1">KU_S4_2022</strain>
        <tissue evidence="1">Muscle</tissue>
    </source>
</reference>
<dbReference type="Proteomes" id="UP001148018">
    <property type="component" value="Unassembled WGS sequence"/>
</dbReference>
<protein>
    <submittedName>
        <fullName evidence="1">Uncharacterized protein</fullName>
    </submittedName>
</protein>
<evidence type="ECO:0000313" key="1">
    <source>
        <dbReference type="EMBL" id="KAJ3583742.1"/>
    </source>
</evidence>
<dbReference type="EMBL" id="JANIIK010000124">
    <property type="protein sequence ID" value="KAJ3583742.1"/>
    <property type="molecule type" value="Genomic_DNA"/>
</dbReference>
<name>A0A9Q0DBV5_9TELE</name>
<evidence type="ECO:0000313" key="2">
    <source>
        <dbReference type="Proteomes" id="UP001148018"/>
    </source>
</evidence>
<gene>
    <name evidence="1" type="ORF">NHX12_015615</name>
</gene>
<keyword evidence="2" id="KW-1185">Reference proteome</keyword>
<accession>A0A9Q0DBV5</accession>
<sequence length="71" mass="7544">MVTGRLAGLLPGLGTEADPLEEAPPLALQGIDGRRGNGAAESAMFFYKSENVVVYNVTLPSKVDYNVTITF</sequence>
<comment type="caution">
    <text evidence="1">The sequence shown here is derived from an EMBL/GenBank/DDBJ whole genome shotgun (WGS) entry which is preliminary data.</text>
</comment>